<comment type="caution">
    <text evidence="1">The sequence shown here is derived from an EMBL/GenBank/DDBJ whole genome shotgun (WGS) entry which is preliminary data.</text>
</comment>
<gene>
    <name evidence="1" type="ORF">A5710_15690</name>
</gene>
<dbReference type="InterPro" id="IPR023393">
    <property type="entry name" value="START-like_dom_sf"/>
</dbReference>
<proteinExistence type="predicted"/>
<name>A0A1A2Y581_MYCSD</name>
<reference evidence="2" key="1">
    <citation type="submission" date="2016-06" db="EMBL/GenBank/DDBJ databases">
        <authorList>
            <person name="Sutton G."/>
            <person name="Brinkac L."/>
            <person name="Sanka R."/>
            <person name="Adams M."/>
            <person name="Lau E."/>
            <person name="Sam S."/>
            <person name="Sreng N."/>
            <person name="Him V."/>
            <person name="Kerleguer A."/>
            <person name="Cheng S."/>
        </authorList>
    </citation>
    <scope>NUCLEOTIDE SEQUENCE [LARGE SCALE GENOMIC DNA]</scope>
    <source>
        <strain evidence="2">E1876</strain>
    </source>
</reference>
<dbReference type="EMBL" id="LZKG01000042">
    <property type="protein sequence ID" value="OBI32251.1"/>
    <property type="molecule type" value="Genomic_DNA"/>
</dbReference>
<protein>
    <recommendedName>
        <fullName evidence="3">SRPBCC family protein</fullName>
    </recommendedName>
</protein>
<sequence length="221" mass="25703">MSLPALDDIHIHSGTAEPIEGLVRIETAPLEETAAFFLTKLRSVYPHDDVFGQYCTVNDYIDCPPDELFDYLSDTRSLEEWTYTLRDFTPTDEPELWLAYDRLLPQTKIYTRTHANAEARTVDYHCAWDQGKHLWMIYLMRVLDAQLVLDRPGSVVLWTNCRHPFYDHNPYPEAAPPERTGWVGDFWDMFGAGHGVELNNLKTIAEYRHRNGLPITPSWMR</sequence>
<accession>A0A1A2Y581</accession>
<dbReference type="AlphaFoldDB" id="A0A1A2Y581"/>
<dbReference type="OrthoDB" id="4527744at2"/>
<dbReference type="Proteomes" id="UP000093943">
    <property type="component" value="Unassembled WGS sequence"/>
</dbReference>
<dbReference type="RefSeq" id="WP_064922394.1">
    <property type="nucleotide sequence ID" value="NZ_LZJK01000097.1"/>
</dbReference>
<dbReference type="SUPFAM" id="SSF55961">
    <property type="entry name" value="Bet v1-like"/>
    <property type="match status" value="1"/>
</dbReference>
<organism evidence="1 2">
    <name type="scientific">Mycolicibacter sinensis (strain JDM601)</name>
    <name type="common">Mycobacterium sinense</name>
    <dbReference type="NCBI Taxonomy" id="875328"/>
    <lineage>
        <taxon>Bacteria</taxon>
        <taxon>Bacillati</taxon>
        <taxon>Actinomycetota</taxon>
        <taxon>Actinomycetes</taxon>
        <taxon>Mycobacteriales</taxon>
        <taxon>Mycobacteriaceae</taxon>
        <taxon>Mycolicibacter</taxon>
    </lineage>
</organism>
<evidence type="ECO:0000313" key="1">
    <source>
        <dbReference type="EMBL" id="OBI32251.1"/>
    </source>
</evidence>
<dbReference type="Gene3D" id="3.30.530.20">
    <property type="match status" value="1"/>
</dbReference>
<evidence type="ECO:0000313" key="2">
    <source>
        <dbReference type="Proteomes" id="UP000093943"/>
    </source>
</evidence>
<evidence type="ECO:0008006" key="3">
    <source>
        <dbReference type="Google" id="ProtNLM"/>
    </source>
</evidence>